<proteinExistence type="predicted"/>
<dbReference type="AlphaFoldDB" id="A0A8H3QLS7"/>
<dbReference type="EMBL" id="BLAL01000156">
    <property type="protein sequence ID" value="GES85670.1"/>
    <property type="molecule type" value="Genomic_DNA"/>
</dbReference>
<sequence length="167" mass="19903">MERSLITYSAPQSVDCLGQIHKWTDTDVVFSYKEICKQLENVSKQLKQQEEESALRAEEKRLIRLKNALWRRMGLSIGYIGKENKFVSPKALKCPSPYQRRDVYPDQQKKYPTVPRYNRFLQNRRIQRKIRHESAITPYMLNYFSRLPRQNTNDPFANHIFNGINFC</sequence>
<evidence type="ECO:0000313" key="3">
    <source>
        <dbReference type="Proteomes" id="UP000615446"/>
    </source>
</evidence>
<comment type="caution">
    <text evidence="2">The sequence shown here is derived from an EMBL/GenBank/DDBJ whole genome shotgun (WGS) entry which is preliminary data.</text>
</comment>
<evidence type="ECO:0000313" key="2">
    <source>
        <dbReference type="EMBL" id="GES85670.1"/>
    </source>
</evidence>
<evidence type="ECO:0000256" key="1">
    <source>
        <dbReference type="SAM" id="Coils"/>
    </source>
</evidence>
<name>A0A8H3QLS7_9GLOM</name>
<protein>
    <submittedName>
        <fullName evidence="2">Uncharacterized protein</fullName>
    </submittedName>
</protein>
<gene>
    <name evidence="2" type="ORF">RCL2_001277400</name>
</gene>
<keyword evidence="1" id="KW-0175">Coiled coil</keyword>
<accession>A0A8H3QLS7</accession>
<feature type="coiled-coil region" evidence="1">
    <location>
        <begin position="32"/>
        <end position="68"/>
    </location>
</feature>
<dbReference type="Proteomes" id="UP000615446">
    <property type="component" value="Unassembled WGS sequence"/>
</dbReference>
<organism evidence="2 3">
    <name type="scientific">Rhizophagus clarus</name>
    <dbReference type="NCBI Taxonomy" id="94130"/>
    <lineage>
        <taxon>Eukaryota</taxon>
        <taxon>Fungi</taxon>
        <taxon>Fungi incertae sedis</taxon>
        <taxon>Mucoromycota</taxon>
        <taxon>Glomeromycotina</taxon>
        <taxon>Glomeromycetes</taxon>
        <taxon>Glomerales</taxon>
        <taxon>Glomeraceae</taxon>
        <taxon>Rhizophagus</taxon>
    </lineage>
</organism>
<dbReference type="OrthoDB" id="2356412at2759"/>
<reference evidence="2" key="1">
    <citation type="submission" date="2019-10" db="EMBL/GenBank/DDBJ databases">
        <title>Conservation and host-specific expression of non-tandemly repeated heterogenous ribosome RNA gene in arbuscular mycorrhizal fungi.</title>
        <authorList>
            <person name="Maeda T."/>
            <person name="Kobayashi Y."/>
            <person name="Nakagawa T."/>
            <person name="Ezawa T."/>
            <person name="Yamaguchi K."/>
            <person name="Bino T."/>
            <person name="Nishimoto Y."/>
            <person name="Shigenobu S."/>
            <person name="Kawaguchi M."/>
        </authorList>
    </citation>
    <scope>NUCLEOTIDE SEQUENCE</scope>
    <source>
        <strain evidence="2">HR1</strain>
    </source>
</reference>